<dbReference type="PANTHER" id="PTHR45640:SF13">
    <property type="entry name" value="HEAT SHOCK PROTEIN 22-RELATED"/>
    <property type="match status" value="1"/>
</dbReference>
<evidence type="ECO:0000313" key="7">
    <source>
        <dbReference type="EMBL" id="AXU24976.1"/>
    </source>
</evidence>
<organism evidence="7">
    <name type="scientific">Tytthus chinensis</name>
    <dbReference type="NCBI Taxonomy" id="981288"/>
    <lineage>
        <taxon>Eukaryota</taxon>
        <taxon>Metazoa</taxon>
        <taxon>Ecdysozoa</taxon>
        <taxon>Arthropoda</taxon>
        <taxon>Hexapoda</taxon>
        <taxon>Insecta</taxon>
        <taxon>Pterygota</taxon>
        <taxon>Neoptera</taxon>
        <taxon>Paraneoptera</taxon>
        <taxon>Hemiptera</taxon>
        <taxon>Heteroptera</taxon>
        <taxon>Panheteroptera</taxon>
        <taxon>Cimicomorpha</taxon>
        <taxon>Miridae</taxon>
        <taxon>Leucophoropterini</taxon>
        <taxon>Tytthus</taxon>
    </lineage>
</organism>
<dbReference type="SUPFAM" id="SSF49764">
    <property type="entry name" value="HSP20-like chaperones"/>
    <property type="match status" value="1"/>
</dbReference>
<dbReference type="GO" id="GO:0005634">
    <property type="term" value="C:nucleus"/>
    <property type="evidence" value="ECO:0007669"/>
    <property type="project" value="TreeGrafter"/>
</dbReference>
<evidence type="ECO:0000256" key="3">
    <source>
        <dbReference type="PIRSR" id="PIRSR036514-1"/>
    </source>
</evidence>
<dbReference type="PROSITE" id="PS01031">
    <property type="entry name" value="SHSP"/>
    <property type="match status" value="1"/>
</dbReference>
<name>A0A346THP3_9HEMI</name>
<comment type="similarity">
    <text evidence="2 4 5">Belongs to the small heat shock protein (HSP20) family.</text>
</comment>
<feature type="domain" description="SHSP" evidence="6">
    <location>
        <begin position="76"/>
        <end position="186"/>
    </location>
</feature>
<dbReference type="PRINTS" id="PR00299">
    <property type="entry name" value="ACRYSTALLIN"/>
</dbReference>
<dbReference type="GO" id="GO:0046872">
    <property type="term" value="F:metal ion binding"/>
    <property type="evidence" value="ECO:0007669"/>
    <property type="project" value="UniProtKB-KW"/>
</dbReference>
<accession>A0A346THP3</accession>
<feature type="binding site" evidence="3">
    <location>
        <position position="125"/>
    </location>
    <ligand>
        <name>Zn(2+)</name>
        <dbReference type="ChEBI" id="CHEBI:29105"/>
        <label>1</label>
    </ligand>
</feature>
<evidence type="ECO:0000256" key="4">
    <source>
        <dbReference type="PROSITE-ProRule" id="PRU00285"/>
    </source>
</evidence>
<dbReference type="InterPro" id="IPR008978">
    <property type="entry name" value="HSP20-like_chaperone"/>
</dbReference>
<keyword evidence="3" id="KW-0862">Zinc</keyword>
<dbReference type="PANTHER" id="PTHR45640">
    <property type="entry name" value="HEAT SHOCK PROTEIN HSP-12.2-RELATED"/>
    <property type="match status" value="1"/>
</dbReference>
<dbReference type="EMBL" id="MG265920">
    <property type="protein sequence ID" value="AXU24976.1"/>
    <property type="molecule type" value="mRNA"/>
</dbReference>
<evidence type="ECO:0000256" key="5">
    <source>
        <dbReference type="RuleBase" id="RU003616"/>
    </source>
</evidence>
<dbReference type="GO" id="GO:0042026">
    <property type="term" value="P:protein refolding"/>
    <property type="evidence" value="ECO:0007669"/>
    <property type="project" value="TreeGrafter"/>
</dbReference>
<dbReference type="PIRSF" id="PIRSF036514">
    <property type="entry name" value="Sm_HSP_B1"/>
    <property type="match status" value="1"/>
</dbReference>
<dbReference type="AlphaFoldDB" id="A0A346THP3"/>
<dbReference type="CDD" id="cd06526">
    <property type="entry name" value="metazoan_ACD"/>
    <property type="match status" value="1"/>
</dbReference>
<dbReference type="InterPro" id="IPR055269">
    <property type="entry name" value="Alpha-crystallin/HSP_16"/>
</dbReference>
<dbReference type="GO" id="GO:0005737">
    <property type="term" value="C:cytoplasm"/>
    <property type="evidence" value="ECO:0007669"/>
    <property type="project" value="TreeGrafter"/>
</dbReference>
<sequence length="211" mass="23694">MSTGGSSVNRRKMALLPLLVNEILDEVRRPPLALSDLYDQHFGLGIDDIITTRNLLPSVGNVCVPALRAGYLRPWRQLAHSESGVSTVKNNDKEFSVKLDVNHFKPEELKVKIGDDGFVVVEGEHEERTDQHGFVSRHFKRRYKLPEDAMPDTLKSSLSSDGVLSLTAAKKPVKRKAEREIEIVRTNEPAIKKAEQVEVDSKKKRVEQNCG</sequence>
<dbReference type="GO" id="GO:0051082">
    <property type="term" value="F:unfolded protein binding"/>
    <property type="evidence" value="ECO:0007669"/>
    <property type="project" value="TreeGrafter"/>
</dbReference>
<dbReference type="Pfam" id="PF00011">
    <property type="entry name" value="HSP20"/>
    <property type="match status" value="1"/>
</dbReference>
<reference evidence="7" key="1">
    <citation type="submission" date="2017-10" db="EMBL/GenBank/DDBJ databases">
        <title>Expression of heat shock protein genes in two different heat tolerant mirid predators - Tytthus chinensis (Stal) and Cyrtorhinus lividipennis Reuter (Hemiptera, Miridae).</title>
        <authorList>
            <person name="Wang G.Y."/>
        </authorList>
    </citation>
    <scope>NUCLEOTIDE SEQUENCE</scope>
</reference>
<keyword evidence="3" id="KW-0479">Metal-binding</keyword>
<proteinExistence type="evidence at transcript level"/>
<protein>
    <submittedName>
        <fullName evidence="7">Heat shock protein 20-3</fullName>
    </submittedName>
</protein>
<feature type="binding site" evidence="3">
    <location>
        <position position="132"/>
    </location>
    <ligand>
        <name>Zn(2+)</name>
        <dbReference type="ChEBI" id="CHEBI:29105"/>
        <label>1</label>
    </ligand>
</feature>
<feature type="binding site" evidence="3">
    <location>
        <position position="127"/>
    </location>
    <ligand>
        <name>Zn(2+)</name>
        <dbReference type="ChEBI" id="CHEBI:29105"/>
        <label>1</label>
    </ligand>
</feature>
<keyword evidence="1 7" id="KW-0346">Stress response</keyword>
<evidence type="ECO:0000259" key="6">
    <source>
        <dbReference type="PROSITE" id="PS01031"/>
    </source>
</evidence>
<dbReference type="InterPro" id="IPR002068">
    <property type="entry name" value="A-crystallin/Hsp20_dom"/>
</dbReference>
<evidence type="ECO:0000256" key="1">
    <source>
        <dbReference type="ARBA" id="ARBA00023016"/>
    </source>
</evidence>
<evidence type="ECO:0000256" key="2">
    <source>
        <dbReference type="PIRNR" id="PIRNR036514"/>
    </source>
</evidence>
<dbReference type="Gene3D" id="2.60.40.790">
    <property type="match status" value="1"/>
</dbReference>
<dbReference type="InterPro" id="IPR001436">
    <property type="entry name" value="Alpha-crystallin/sHSP_animal"/>
</dbReference>
<dbReference type="GO" id="GO:0009408">
    <property type="term" value="P:response to heat"/>
    <property type="evidence" value="ECO:0007669"/>
    <property type="project" value="UniProtKB-ARBA"/>
</dbReference>